<dbReference type="RefSeq" id="WP_203755762.1">
    <property type="nucleotide sequence ID" value="NZ_BONK01000009.1"/>
</dbReference>
<protein>
    <recommendedName>
        <fullName evidence="2">eCIS core domain-containing protein</fullName>
    </recommendedName>
</protein>
<dbReference type="Pfam" id="PF13699">
    <property type="entry name" value="eCIS_core"/>
    <property type="match status" value="1"/>
</dbReference>
<accession>A0A919P4B4</accession>
<dbReference type="EMBL" id="BONK01000009">
    <property type="protein sequence ID" value="GIG22005.1"/>
    <property type="molecule type" value="Genomic_DNA"/>
</dbReference>
<evidence type="ECO:0000313" key="3">
    <source>
        <dbReference type="EMBL" id="GIG22005.1"/>
    </source>
</evidence>
<proteinExistence type="predicted"/>
<evidence type="ECO:0000259" key="2">
    <source>
        <dbReference type="Pfam" id="PF13699"/>
    </source>
</evidence>
<gene>
    <name evidence="3" type="ORF">Cch01nite_27290</name>
</gene>
<evidence type="ECO:0000313" key="4">
    <source>
        <dbReference type="Proteomes" id="UP000632740"/>
    </source>
</evidence>
<comment type="caution">
    <text evidence="3">The sequence shown here is derived from an EMBL/GenBank/DDBJ whole genome shotgun (WGS) entry which is preliminary data.</text>
</comment>
<feature type="region of interest" description="Disordered" evidence="1">
    <location>
        <begin position="152"/>
        <end position="240"/>
    </location>
</feature>
<feature type="domain" description="eCIS core" evidence="2">
    <location>
        <begin position="81"/>
        <end position="157"/>
    </location>
</feature>
<feature type="compositionally biased region" description="Polar residues" evidence="1">
    <location>
        <begin position="194"/>
        <end position="212"/>
    </location>
</feature>
<reference evidence="3" key="1">
    <citation type="submission" date="2021-01" db="EMBL/GenBank/DDBJ databases">
        <title>Whole genome shotgun sequence of Cellulomonas chitinilytica NBRC 110799.</title>
        <authorList>
            <person name="Komaki H."/>
            <person name="Tamura T."/>
        </authorList>
    </citation>
    <scope>NUCLEOTIDE SEQUENCE</scope>
    <source>
        <strain evidence="3">NBRC 110799</strain>
    </source>
</reference>
<evidence type="ECO:0000256" key="1">
    <source>
        <dbReference type="SAM" id="MobiDB-lite"/>
    </source>
</evidence>
<feature type="region of interest" description="Disordered" evidence="1">
    <location>
        <begin position="1"/>
        <end position="38"/>
    </location>
</feature>
<dbReference type="Proteomes" id="UP000632740">
    <property type="component" value="Unassembled WGS sequence"/>
</dbReference>
<organism evidence="3 4">
    <name type="scientific">Cellulomonas chitinilytica</name>
    <dbReference type="NCBI Taxonomy" id="398759"/>
    <lineage>
        <taxon>Bacteria</taxon>
        <taxon>Bacillati</taxon>
        <taxon>Actinomycetota</taxon>
        <taxon>Actinomycetes</taxon>
        <taxon>Micrococcales</taxon>
        <taxon>Cellulomonadaceae</taxon>
        <taxon>Cellulomonas</taxon>
    </lineage>
</organism>
<sequence>MHSHDHLEQADSSLRPKASRVDEERTAPTVARALADRRPDMLGSAGMTFLQRTAGNASTTGLVEEERSPVLDVLSSGGGRPLDADTRTDMEARLGADFGDVRVHSDSRASDSAKAVGAHAYTVGSDVVLGRDVDTSSSAGKTTLAHELTHVVQQRSGPVDGTPAGGGIQVSDPGDRFERAAQANAERVMAGPAPTTQRASAEGTSALATPSVQRDELDSEAPGGSSVQREGEEPEEEPEA</sequence>
<dbReference type="InterPro" id="IPR025295">
    <property type="entry name" value="eCIS_core_dom"/>
</dbReference>
<dbReference type="AlphaFoldDB" id="A0A919P4B4"/>
<keyword evidence="4" id="KW-1185">Reference proteome</keyword>
<name>A0A919P4B4_9CELL</name>